<dbReference type="Gene3D" id="3.20.20.100">
    <property type="entry name" value="NADP-dependent oxidoreductase domain"/>
    <property type="match status" value="1"/>
</dbReference>
<dbReference type="AlphaFoldDB" id="R0IU75"/>
<keyword evidence="1" id="KW-0560">Oxidoreductase</keyword>
<keyword evidence="5" id="KW-1185">Reference proteome</keyword>
<feature type="compositionally biased region" description="Basic and acidic residues" evidence="2">
    <location>
        <begin position="61"/>
        <end position="79"/>
    </location>
</feature>
<gene>
    <name evidence="4" type="ORF">SETTUDRAFT_38829</name>
</gene>
<dbReference type="STRING" id="671987.R0IU75"/>
<dbReference type="InterPro" id="IPR036812">
    <property type="entry name" value="NAD(P)_OxRdtase_dom_sf"/>
</dbReference>
<feature type="domain" description="NADP-dependent oxidoreductase" evidence="3">
    <location>
        <begin position="33"/>
        <end position="80"/>
    </location>
</feature>
<proteinExistence type="predicted"/>
<protein>
    <recommendedName>
        <fullName evidence="3">NADP-dependent oxidoreductase domain-containing protein</fullName>
    </recommendedName>
</protein>
<evidence type="ECO:0000259" key="3">
    <source>
        <dbReference type="Pfam" id="PF00248"/>
    </source>
</evidence>
<name>R0IU75_EXST2</name>
<dbReference type="RefSeq" id="XP_008024091.1">
    <property type="nucleotide sequence ID" value="XM_008025900.1"/>
</dbReference>
<sequence>MSPDLPAPMPRPGMRGFYAAASGGLGFNLKTWYSRTVARVALAYVAAQGIIAIPGTTEPEHLVENRSSRDTELTDEEMKATPASISALKPQGNRYDEVAMGNIGT</sequence>
<evidence type="ECO:0000256" key="1">
    <source>
        <dbReference type="ARBA" id="ARBA00023002"/>
    </source>
</evidence>
<reference evidence="4 5" key="1">
    <citation type="journal article" date="2012" name="PLoS Pathog.">
        <title>Diverse lifestyles and strategies of plant pathogenesis encoded in the genomes of eighteen Dothideomycetes fungi.</title>
        <authorList>
            <person name="Ohm R.A."/>
            <person name="Feau N."/>
            <person name="Henrissat B."/>
            <person name="Schoch C.L."/>
            <person name="Horwitz B.A."/>
            <person name="Barry K.W."/>
            <person name="Condon B.J."/>
            <person name="Copeland A.C."/>
            <person name="Dhillon B."/>
            <person name="Glaser F."/>
            <person name="Hesse C.N."/>
            <person name="Kosti I."/>
            <person name="LaButti K."/>
            <person name="Lindquist E.A."/>
            <person name="Lucas S."/>
            <person name="Salamov A.A."/>
            <person name="Bradshaw R.E."/>
            <person name="Ciuffetti L."/>
            <person name="Hamelin R.C."/>
            <person name="Kema G.H.J."/>
            <person name="Lawrence C."/>
            <person name="Scott J.A."/>
            <person name="Spatafora J.W."/>
            <person name="Turgeon B.G."/>
            <person name="de Wit P.J.G.M."/>
            <person name="Zhong S."/>
            <person name="Goodwin S.B."/>
            <person name="Grigoriev I.V."/>
        </authorList>
    </citation>
    <scope>NUCLEOTIDE SEQUENCE [LARGE SCALE GENOMIC DNA]</scope>
    <source>
        <strain evidence="5">28A</strain>
    </source>
</reference>
<dbReference type="HOGENOM" id="CLU_2238274_0_0_1"/>
<dbReference type="SUPFAM" id="SSF51430">
    <property type="entry name" value="NAD(P)-linked oxidoreductase"/>
    <property type="match status" value="1"/>
</dbReference>
<dbReference type="GO" id="GO:0016491">
    <property type="term" value="F:oxidoreductase activity"/>
    <property type="evidence" value="ECO:0007669"/>
    <property type="project" value="UniProtKB-KW"/>
</dbReference>
<evidence type="ECO:0000256" key="2">
    <source>
        <dbReference type="SAM" id="MobiDB-lite"/>
    </source>
</evidence>
<dbReference type="GeneID" id="19404400"/>
<dbReference type="OrthoDB" id="37537at2759"/>
<feature type="region of interest" description="Disordered" evidence="2">
    <location>
        <begin position="61"/>
        <end position="82"/>
    </location>
</feature>
<dbReference type="Pfam" id="PF00248">
    <property type="entry name" value="Aldo_ket_red"/>
    <property type="match status" value="1"/>
</dbReference>
<organism evidence="4 5">
    <name type="scientific">Exserohilum turcicum (strain 28A)</name>
    <name type="common">Northern leaf blight fungus</name>
    <name type="synonym">Setosphaeria turcica</name>
    <dbReference type="NCBI Taxonomy" id="671987"/>
    <lineage>
        <taxon>Eukaryota</taxon>
        <taxon>Fungi</taxon>
        <taxon>Dikarya</taxon>
        <taxon>Ascomycota</taxon>
        <taxon>Pezizomycotina</taxon>
        <taxon>Dothideomycetes</taxon>
        <taxon>Pleosporomycetidae</taxon>
        <taxon>Pleosporales</taxon>
        <taxon>Pleosporineae</taxon>
        <taxon>Pleosporaceae</taxon>
        <taxon>Exserohilum</taxon>
    </lineage>
</organism>
<accession>R0IU75</accession>
<dbReference type="Proteomes" id="UP000016935">
    <property type="component" value="Unassembled WGS sequence"/>
</dbReference>
<reference evidence="4 5" key="2">
    <citation type="journal article" date="2013" name="PLoS Genet.">
        <title>Comparative genome structure, secondary metabolite, and effector coding capacity across Cochliobolus pathogens.</title>
        <authorList>
            <person name="Condon B.J."/>
            <person name="Leng Y."/>
            <person name="Wu D."/>
            <person name="Bushley K.E."/>
            <person name="Ohm R.A."/>
            <person name="Otillar R."/>
            <person name="Martin J."/>
            <person name="Schackwitz W."/>
            <person name="Grimwood J."/>
            <person name="MohdZainudin N."/>
            <person name="Xue C."/>
            <person name="Wang R."/>
            <person name="Manning V.A."/>
            <person name="Dhillon B."/>
            <person name="Tu Z.J."/>
            <person name="Steffenson B.J."/>
            <person name="Salamov A."/>
            <person name="Sun H."/>
            <person name="Lowry S."/>
            <person name="LaButti K."/>
            <person name="Han J."/>
            <person name="Copeland A."/>
            <person name="Lindquist E."/>
            <person name="Barry K."/>
            <person name="Schmutz J."/>
            <person name="Baker S.E."/>
            <person name="Ciuffetti L.M."/>
            <person name="Grigoriev I.V."/>
            <person name="Zhong S."/>
            <person name="Turgeon B.G."/>
        </authorList>
    </citation>
    <scope>NUCLEOTIDE SEQUENCE [LARGE SCALE GENOMIC DNA]</scope>
    <source>
        <strain evidence="5">28A</strain>
    </source>
</reference>
<evidence type="ECO:0000313" key="4">
    <source>
        <dbReference type="EMBL" id="EOA88151.1"/>
    </source>
</evidence>
<dbReference type="InterPro" id="IPR023210">
    <property type="entry name" value="NADP_OxRdtase_dom"/>
</dbReference>
<dbReference type="EMBL" id="KB908548">
    <property type="protein sequence ID" value="EOA88151.1"/>
    <property type="molecule type" value="Genomic_DNA"/>
</dbReference>
<evidence type="ECO:0000313" key="5">
    <source>
        <dbReference type="Proteomes" id="UP000016935"/>
    </source>
</evidence>